<name>A0A803NF29_CHEQI</name>
<evidence type="ECO:0000256" key="3">
    <source>
        <dbReference type="ARBA" id="ARBA00013229"/>
    </source>
</evidence>
<comment type="pathway">
    <text evidence="1">Glycan metabolism; pectin degradation; 2-dehydro-3-deoxy-D-gluconate from pectin: step 1/5.</text>
</comment>
<accession>A0A803NF29</accession>
<keyword evidence="5" id="KW-0063">Aspartyl esterase</keyword>
<comment type="similarity">
    <text evidence="2">Belongs to the pectinesterase family.</text>
</comment>
<dbReference type="PANTHER" id="PTHR31321:SF134">
    <property type="entry name" value="PECTINESTERASE"/>
    <property type="match status" value="1"/>
</dbReference>
<evidence type="ECO:0000256" key="5">
    <source>
        <dbReference type="ARBA" id="ARBA00023085"/>
    </source>
</evidence>
<evidence type="ECO:0000259" key="6">
    <source>
        <dbReference type="Pfam" id="PF01095"/>
    </source>
</evidence>
<dbReference type="Pfam" id="PF01095">
    <property type="entry name" value="Pectinesterase"/>
    <property type="match status" value="1"/>
</dbReference>
<dbReference type="SUPFAM" id="SSF51126">
    <property type="entry name" value="Pectin lyase-like"/>
    <property type="match status" value="1"/>
</dbReference>
<keyword evidence="8" id="KW-1185">Reference proteome</keyword>
<dbReference type="InterPro" id="IPR012334">
    <property type="entry name" value="Pectin_lyas_fold"/>
</dbReference>
<dbReference type="GO" id="GO:0045490">
    <property type="term" value="P:pectin catabolic process"/>
    <property type="evidence" value="ECO:0007669"/>
    <property type="project" value="UniProtKB-UniPathway"/>
</dbReference>
<dbReference type="AlphaFoldDB" id="A0A803NF29"/>
<evidence type="ECO:0000256" key="2">
    <source>
        <dbReference type="ARBA" id="ARBA00008891"/>
    </source>
</evidence>
<evidence type="ECO:0000256" key="4">
    <source>
        <dbReference type="ARBA" id="ARBA00022801"/>
    </source>
</evidence>
<dbReference type="Gene3D" id="2.160.20.10">
    <property type="entry name" value="Single-stranded right-handed beta-helix, Pectin lyase-like"/>
    <property type="match status" value="1"/>
</dbReference>
<dbReference type="EC" id="3.1.1.11" evidence="3"/>
<dbReference type="PANTHER" id="PTHR31321">
    <property type="entry name" value="ACYL-COA THIOESTER HYDROLASE YBHC-RELATED"/>
    <property type="match status" value="1"/>
</dbReference>
<dbReference type="GO" id="GO:0042545">
    <property type="term" value="P:cell wall modification"/>
    <property type="evidence" value="ECO:0007669"/>
    <property type="project" value="InterPro"/>
</dbReference>
<protein>
    <recommendedName>
        <fullName evidence="3">pectinesterase</fullName>
        <ecNumber evidence="3">3.1.1.11</ecNumber>
    </recommendedName>
</protein>
<sequence>ECLVTGYSDSDYAADVDTRRSVTGYVFTLGGSVQCTINVTGGGYITAQSRPSANDTSGYVFRNCDISGTGHAELGRVYGAFARVIFIDSKFSKVVDPEGWFIWNQSGHE</sequence>
<reference evidence="7" key="1">
    <citation type="journal article" date="2017" name="Nature">
        <title>The genome of Chenopodium quinoa.</title>
        <authorList>
            <person name="Jarvis D.E."/>
            <person name="Ho Y.S."/>
            <person name="Lightfoot D.J."/>
            <person name="Schmoeckel S.M."/>
            <person name="Li B."/>
            <person name="Borm T.J.A."/>
            <person name="Ohyanagi H."/>
            <person name="Mineta K."/>
            <person name="Michell C.T."/>
            <person name="Saber N."/>
            <person name="Kharbatia N.M."/>
            <person name="Rupper R.R."/>
            <person name="Sharp A.R."/>
            <person name="Dally N."/>
            <person name="Boughton B.A."/>
            <person name="Woo Y.H."/>
            <person name="Gao G."/>
            <person name="Schijlen E.G.W.M."/>
            <person name="Guo X."/>
            <person name="Momin A.A."/>
            <person name="Negrao S."/>
            <person name="Al-Babili S."/>
            <person name="Gehring C."/>
            <person name="Roessner U."/>
            <person name="Jung C."/>
            <person name="Murphy K."/>
            <person name="Arold S.T."/>
            <person name="Gojobori T."/>
            <person name="van der Linden C.G."/>
            <person name="van Loo E.N."/>
            <person name="Jellen E.N."/>
            <person name="Maughan P.J."/>
            <person name="Tester M."/>
        </authorList>
    </citation>
    <scope>NUCLEOTIDE SEQUENCE [LARGE SCALE GENOMIC DNA]</scope>
    <source>
        <strain evidence="7">cv. PI 614886</strain>
    </source>
</reference>
<dbReference type="EnsemblPlants" id="AUR62044735-RA">
    <property type="protein sequence ID" value="AUR62044735-RA:cds"/>
    <property type="gene ID" value="AUR62044735"/>
</dbReference>
<dbReference type="Gramene" id="AUR62044735-RA">
    <property type="protein sequence ID" value="AUR62044735-RA:cds"/>
    <property type="gene ID" value="AUR62044735"/>
</dbReference>
<dbReference type="UniPathway" id="UPA00545">
    <property type="reaction ID" value="UER00823"/>
</dbReference>
<dbReference type="InterPro" id="IPR000070">
    <property type="entry name" value="Pectinesterase_cat"/>
</dbReference>
<proteinExistence type="inferred from homology"/>
<dbReference type="GO" id="GO:0030599">
    <property type="term" value="F:pectinesterase activity"/>
    <property type="evidence" value="ECO:0007669"/>
    <property type="project" value="UniProtKB-EC"/>
</dbReference>
<evidence type="ECO:0000313" key="7">
    <source>
        <dbReference type="EnsemblPlants" id="AUR62044735-RA:cds"/>
    </source>
</evidence>
<dbReference type="Proteomes" id="UP000596660">
    <property type="component" value="Unplaced"/>
</dbReference>
<reference evidence="7" key="2">
    <citation type="submission" date="2021-03" db="UniProtKB">
        <authorList>
            <consortium name="EnsemblPlants"/>
        </authorList>
    </citation>
    <scope>IDENTIFICATION</scope>
</reference>
<evidence type="ECO:0000313" key="8">
    <source>
        <dbReference type="Proteomes" id="UP000596660"/>
    </source>
</evidence>
<evidence type="ECO:0000256" key="1">
    <source>
        <dbReference type="ARBA" id="ARBA00005184"/>
    </source>
</evidence>
<keyword evidence="4" id="KW-0378">Hydrolase</keyword>
<feature type="domain" description="Pectinesterase catalytic" evidence="6">
    <location>
        <begin position="44"/>
        <end position="105"/>
    </location>
</feature>
<organism evidence="7 8">
    <name type="scientific">Chenopodium quinoa</name>
    <name type="common">Quinoa</name>
    <dbReference type="NCBI Taxonomy" id="63459"/>
    <lineage>
        <taxon>Eukaryota</taxon>
        <taxon>Viridiplantae</taxon>
        <taxon>Streptophyta</taxon>
        <taxon>Embryophyta</taxon>
        <taxon>Tracheophyta</taxon>
        <taxon>Spermatophyta</taxon>
        <taxon>Magnoliopsida</taxon>
        <taxon>eudicotyledons</taxon>
        <taxon>Gunneridae</taxon>
        <taxon>Pentapetalae</taxon>
        <taxon>Caryophyllales</taxon>
        <taxon>Chenopodiaceae</taxon>
        <taxon>Chenopodioideae</taxon>
        <taxon>Atripliceae</taxon>
        <taxon>Chenopodium</taxon>
    </lineage>
</organism>
<dbReference type="InterPro" id="IPR011050">
    <property type="entry name" value="Pectin_lyase_fold/virulence"/>
</dbReference>